<dbReference type="Proteomes" id="UP000823941">
    <property type="component" value="Chromosome 10"/>
</dbReference>
<evidence type="ECO:0000256" key="1">
    <source>
        <dbReference type="SAM" id="MobiDB-lite"/>
    </source>
</evidence>
<name>A0ABQ7QRQ0_PLUXY</name>
<evidence type="ECO:0000313" key="2">
    <source>
        <dbReference type="EMBL" id="KAG7307656.1"/>
    </source>
</evidence>
<dbReference type="EMBL" id="JAHIBW010000010">
    <property type="protein sequence ID" value="KAG7307656.1"/>
    <property type="molecule type" value="Genomic_DNA"/>
</dbReference>
<keyword evidence="3" id="KW-1185">Reference proteome</keyword>
<accession>A0ABQ7QRQ0</accession>
<evidence type="ECO:0000313" key="3">
    <source>
        <dbReference type="Proteomes" id="UP000823941"/>
    </source>
</evidence>
<proteinExistence type="predicted"/>
<protein>
    <submittedName>
        <fullName evidence="2">Uncharacterized protein</fullName>
    </submittedName>
</protein>
<organism evidence="2 3">
    <name type="scientific">Plutella xylostella</name>
    <name type="common">Diamondback moth</name>
    <name type="synonym">Plutella maculipennis</name>
    <dbReference type="NCBI Taxonomy" id="51655"/>
    <lineage>
        <taxon>Eukaryota</taxon>
        <taxon>Metazoa</taxon>
        <taxon>Ecdysozoa</taxon>
        <taxon>Arthropoda</taxon>
        <taxon>Hexapoda</taxon>
        <taxon>Insecta</taxon>
        <taxon>Pterygota</taxon>
        <taxon>Neoptera</taxon>
        <taxon>Endopterygota</taxon>
        <taxon>Lepidoptera</taxon>
        <taxon>Glossata</taxon>
        <taxon>Ditrysia</taxon>
        <taxon>Yponomeutoidea</taxon>
        <taxon>Plutellidae</taxon>
        <taxon>Plutella</taxon>
    </lineage>
</organism>
<gene>
    <name evidence="2" type="ORF">JYU34_007877</name>
</gene>
<comment type="caution">
    <text evidence="2">The sequence shown here is derived from an EMBL/GenBank/DDBJ whole genome shotgun (WGS) entry which is preliminary data.</text>
</comment>
<reference evidence="2 3" key="1">
    <citation type="submission" date="2021-06" db="EMBL/GenBank/DDBJ databases">
        <title>A haploid diamondback moth (Plutella xylostella L.) genome assembly resolves 31 chromosomes and identifies a diamide resistance mutation.</title>
        <authorList>
            <person name="Ward C.M."/>
            <person name="Perry K.D."/>
            <person name="Baker G."/>
            <person name="Powis K."/>
            <person name="Heckel D.G."/>
            <person name="Baxter S.W."/>
        </authorList>
    </citation>
    <scope>NUCLEOTIDE SEQUENCE [LARGE SCALE GENOMIC DNA]</scope>
    <source>
        <strain evidence="2 3">LV</strain>
        <tissue evidence="2">Single pupa</tissue>
    </source>
</reference>
<feature type="compositionally biased region" description="Pro residues" evidence="1">
    <location>
        <begin position="30"/>
        <end position="40"/>
    </location>
</feature>
<feature type="region of interest" description="Disordered" evidence="1">
    <location>
        <begin position="1"/>
        <end position="42"/>
    </location>
</feature>
<sequence>MYGSARAGVRRVTQLWGGERPRGLDRNTAPPRPRPAPAPAAPAYVTRDVHCFTIIEKRRSYGIN</sequence>